<name>A0A7W7U9I1_9ACTN</name>
<evidence type="ECO:0000313" key="3">
    <source>
        <dbReference type="Proteomes" id="UP000582643"/>
    </source>
</evidence>
<feature type="compositionally biased region" description="Low complexity" evidence="1">
    <location>
        <begin position="50"/>
        <end position="59"/>
    </location>
</feature>
<accession>A0A7W7U9I1</accession>
<protein>
    <submittedName>
        <fullName evidence="2">Uncharacterized protein</fullName>
    </submittedName>
</protein>
<gene>
    <name evidence="2" type="ORF">GGE06_008463</name>
</gene>
<dbReference type="RefSeq" id="WP_184933272.1">
    <property type="nucleotide sequence ID" value="NZ_JACHJY010000023.1"/>
</dbReference>
<evidence type="ECO:0000256" key="1">
    <source>
        <dbReference type="SAM" id="MobiDB-lite"/>
    </source>
</evidence>
<comment type="caution">
    <text evidence="2">The sequence shown here is derived from an EMBL/GenBank/DDBJ whole genome shotgun (WGS) entry which is preliminary data.</text>
</comment>
<dbReference type="AlphaFoldDB" id="A0A7W7U9I1"/>
<sequence>MRVEMLRLMANPTYGNQPEGAIVDMDPADAERRIAAGYCRPLDEPRKNGGRAAKTAAAPPGGGQGEDTPVEKMTVEQLRSYAAEHDITLGDAVKKDDIRAAVVAELERRRDEDEDGGA</sequence>
<dbReference type="EMBL" id="JACHJY010000023">
    <property type="protein sequence ID" value="MBB4987490.1"/>
    <property type="molecule type" value="Genomic_DNA"/>
</dbReference>
<keyword evidence="3" id="KW-1185">Reference proteome</keyword>
<dbReference type="Proteomes" id="UP000582643">
    <property type="component" value="Unassembled WGS sequence"/>
</dbReference>
<proteinExistence type="predicted"/>
<reference evidence="2 3" key="1">
    <citation type="submission" date="2020-08" db="EMBL/GenBank/DDBJ databases">
        <title>Genomic Encyclopedia of Type Strains, Phase III (KMG-III): the genomes of soil and plant-associated and newly described type strains.</title>
        <authorList>
            <person name="Whitman W."/>
        </authorList>
    </citation>
    <scope>NUCLEOTIDE SEQUENCE [LARGE SCALE GENOMIC DNA]</scope>
    <source>
        <strain evidence="2 3">SFB5A</strain>
    </source>
</reference>
<feature type="region of interest" description="Disordered" evidence="1">
    <location>
        <begin position="40"/>
        <end position="69"/>
    </location>
</feature>
<organism evidence="2 3">
    <name type="scientific">Streptomyces nymphaeiformis</name>
    <dbReference type="NCBI Taxonomy" id="2663842"/>
    <lineage>
        <taxon>Bacteria</taxon>
        <taxon>Bacillati</taxon>
        <taxon>Actinomycetota</taxon>
        <taxon>Actinomycetes</taxon>
        <taxon>Kitasatosporales</taxon>
        <taxon>Streptomycetaceae</taxon>
        <taxon>Streptomyces</taxon>
    </lineage>
</organism>
<evidence type="ECO:0000313" key="2">
    <source>
        <dbReference type="EMBL" id="MBB4987490.1"/>
    </source>
</evidence>